<reference evidence="2 3" key="1">
    <citation type="submission" date="2017-09" db="EMBL/GenBank/DDBJ databases">
        <title>Depth-based differentiation of microbial function through sediment-hosted aquifers and enrichment of novel symbionts in the deep terrestrial subsurface.</title>
        <authorList>
            <person name="Probst A.J."/>
            <person name="Ladd B."/>
            <person name="Jarett J.K."/>
            <person name="Geller-Mcgrath D.E."/>
            <person name="Sieber C.M."/>
            <person name="Emerson J.B."/>
            <person name="Anantharaman K."/>
            <person name="Thomas B.C."/>
            <person name="Malmstrom R."/>
            <person name="Stieglmeier M."/>
            <person name="Klingl A."/>
            <person name="Woyke T."/>
            <person name="Ryan C.M."/>
            <person name="Banfield J.F."/>
        </authorList>
    </citation>
    <scope>NUCLEOTIDE SEQUENCE [LARGE SCALE GENOMIC DNA]</scope>
    <source>
        <strain evidence="2">CG_4_10_14_0_8_um_filter_42_10</strain>
    </source>
</reference>
<dbReference type="InterPro" id="IPR029063">
    <property type="entry name" value="SAM-dependent_MTases_sf"/>
</dbReference>
<gene>
    <name evidence="2" type="ORF">COY66_00265</name>
</gene>
<dbReference type="Gene3D" id="3.40.50.150">
    <property type="entry name" value="Vaccinia Virus protein VP39"/>
    <property type="match status" value="1"/>
</dbReference>
<protein>
    <submittedName>
        <fullName evidence="2">SAM-dependent methyltransferase</fullName>
    </submittedName>
</protein>
<organism evidence="2 3">
    <name type="scientific">Candidatus Kerfeldbacteria bacterium CG_4_10_14_0_8_um_filter_42_10</name>
    <dbReference type="NCBI Taxonomy" id="2014248"/>
    <lineage>
        <taxon>Bacteria</taxon>
        <taxon>Candidatus Kerfeldiibacteriota</taxon>
    </lineage>
</organism>
<name>A0A2M7RLB5_9BACT</name>
<feature type="domain" description="Methyltransferase type 11" evidence="1">
    <location>
        <begin position="114"/>
        <end position="179"/>
    </location>
</feature>
<keyword evidence="2" id="KW-0808">Transferase</keyword>
<dbReference type="GO" id="GO:0032259">
    <property type="term" value="P:methylation"/>
    <property type="evidence" value="ECO:0007669"/>
    <property type="project" value="UniProtKB-KW"/>
</dbReference>
<dbReference type="Proteomes" id="UP000230779">
    <property type="component" value="Unassembled WGS sequence"/>
</dbReference>
<evidence type="ECO:0000259" key="1">
    <source>
        <dbReference type="Pfam" id="PF08241"/>
    </source>
</evidence>
<proteinExistence type="predicted"/>
<dbReference type="CDD" id="cd02440">
    <property type="entry name" value="AdoMet_MTases"/>
    <property type="match status" value="1"/>
</dbReference>
<comment type="caution">
    <text evidence="2">The sequence shown here is derived from an EMBL/GenBank/DDBJ whole genome shotgun (WGS) entry which is preliminary data.</text>
</comment>
<sequence>MRYIKKAFRLLIKTAERFFYRGGNKRKCYVCQRTFRRFTKYRGGFTKTSRLVKMLVMVGSGRRRDFGCVYCTSYDRERHLFMYFDKLAVWNKMKNARILHFAPERNLAVKISEQKPLEYVKADFNPRQESIKKVNITQIPYNDETFDFVICNHVLEHVPDYLKALREIHRVLRKNGTAILQSPYSKLIDYHFEIKNITTNAQRAYLYGQEDHVRIFSEKHYFNDLQKIGFILRVFKNDQFFSAEESYYYGINEKEDLVMVSKPAN</sequence>
<accession>A0A2M7RLB5</accession>
<evidence type="ECO:0000313" key="3">
    <source>
        <dbReference type="Proteomes" id="UP000230779"/>
    </source>
</evidence>
<dbReference type="AlphaFoldDB" id="A0A2M7RLB5"/>
<dbReference type="SUPFAM" id="SSF53335">
    <property type="entry name" value="S-adenosyl-L-methionine-dependent methyltransferases"/>
    <property type="match status" value="1"/>
</dbReference>
<dbReference type="EMBL" id="PFMD01000002">
    <property type="protein sequence ID" value="PIY97317.1"/>
    <property type="molecule type" value="Genomic_DNA"/>
</dbReference>
<dbReference type="Pfam" id="PF08241">
    <property type="entry name" value="Methyltransf_11"/>
    <property type="match status" value="1"/>
</dbReference>
<dbReference type="InterPro" id="IPR013216">
    <property type="entry name" value="Methyltransf_11"/>
</dbReference>
<keyword evidence="2" id="KW-0489">Methyltransferase</keyword>
<dbReference type="GO" id="GO:0008757">
    <property type="term" value="F:S-adenosylmethionine-dependent methyltransferase activity"/>
    <property type="evidence" value="ECO:0007669"/>
    <property type="project" value="InterPro"/>
</dbReference>
<evidence type="ECO:0000313" key="2">
    <source>
        <dbReference type="EMBL" id="PIY97317.1"/>
    </source>
</evidence>